<name>A0ABY4EZZ8_9BACI</name>
<keyword evidence="2" id="KW-1185">Reference proteome</keyword>
<evidence type="ECO:0000313" key="1">
    <source>
        <dbReference type="EMBL" id="UOQ47756.1"/>
    </source>
</evidence>
<dbReference type="EMBL" id="CP095072">
    <property type="protein sequence ID" value="UOQ47756.1"/>
    <property type="molecule type" value="Genomic_DNA"/>
</dbReference>
<evidence type="ECO:0000313" key="2">
    <source>
        <dbReference type="Proteomes" id="UP000831782"/>
    </source>
</evidence>
<proteinExistence type="predicted"/>
<protein>
    <submittedName>
        <fullName evidence="1">Uncharacterized protein</fullName>
    </submittedName>
</protein>
<accession>A0ABY4EZZ8</accession>
<gene>
    <name evidence="1" type="ORF">MUN88_17130</name>
</gene>
<sequence>MDENEDVLLILKFVEKQFLESTLDGNLYFSRCGNFIDLEKEQQKKGIGDAREGSWSRNMEEGSKITLTPESGESFDFIVKQGSLHESFDGLRNIPICCFVMLSLNNDFAEQNNIYTLKSEIANSLYEQFKDRKLIGFDAPELFDRLDSTLKKSDIPFDRKPVNYYDEMNYPHPISRENYTKAPFKALFYKRKFFEF</sequence>
<dbReference type="RefSeq" id="WP_244717207.1">
    <property type="nucleotide sequence ID" value="NZ_CP095072.1"/>
</dbReference>
<reference evidence="1 2" key="1">
    <citation type="submission" date="2022-04" db="EMBL/GenBank/DDBJ databases">
        <title>Gracilibacillus sp. isolated from saltern.</title>
        <authorList>
            <person name="Won M."/>
            <person name="Lee C.-M."/>
            <person name="Woen H.-Y."/>
            <person name="Kwon S.-W."/>
        </authorList>
    </citation>
    <scope>NUCLEOTIDE SEQUENCE [LARGE SCALE GENOMIC DNA]</scope>
    <source>
        <strain evidence="1 2">SSWR10-1</strain>
    </source>
</reference>
<organism evidence="1 2">
    <name type="scientific">Gracilibacillus caseinilyticus</name>
    <dbReference type="NCBI Taxonomy" id="2932256"/>
    <lineage>
        <taxon>Bacteria</taxon>
        <taxon>Bacillati</taxon>
        <taxon>Bacillota</taxon>
        <taxon>Bacilli</taxon>
        <taxon>Bacillales</taxon>
        <taxon>Bacillaceae</taxon>
        <taxon>Gracilibacillus</taxon>
    </lineage>
</organism>
<dbReference type="Proteomes" id="UP000831782">
    <property type="component" value="Chromosome"/>
</dbReference>